<evidence type="ECO:0000313" key="2">
    <source>
        <dbReference type="EMBL" id="GBE90839.1"/>
    </source>
</evidence>
<evidence type="ECO:0000256" key="1">
    <source>
        <dbReference type="SAM" id="MobiDB-lite"/>
    </source>
</evidence>
<comment type="caution">
    <text evidence="2">The sequence shown here is derived from an EMBL/GenBank/DDBJ whole genome shotgun (WGS) entry which is preliminary data.</text>
</comment>
<dbReference type="EMBL" id="BDGE01000010">
    <property type="protein sequence ID" value="GBE90839.1"/>
    <property type="molecule type" value="Genomic_DNA"/>
</dbReference>
<dbReference type="Proteomes" id="UP000236527">
    <property type="component" value="Unassembled WGS sequence"/>
</dbReference>
<reference evidence="3" key="1">
    <citation type="journal article" date="2018" name="Genome Announc.">
        <title>Draft Genome Sequence of the Nitrogen-Fixing and Hormogonia-Inducing Cyanobacterium Nostoc cycadae Strain WK-1, Isolated from the Coralloid Roots of Cycas revoluta.</title>
        <authorList>
            <person name="Kanesaki Y."/>
            <person name="Hirose M."/>
            <person name="Hirose Y."/>
            <person name="Fujisawa T."/>
            <person name="Nakamura Y."/>
            <person name="Watanabe S."/>
            <person name="Matsunaga S."/>
            <person name="Uchida H."/>
            <person name="Murakami A."/>
        </authorList>
    </citation>
    <scope>NUCLEOTIDE SEQUENCE [LARGE SCALE GENOMIC DNA]</scope>
    <source>
        <strain evidence="3">WK-1</strain>
    </source>
</reference>
<name>A0A2H6LC95_9NOSO</name>
<accession>A0A2H6LC95</accession>
<protein>
    <submittedName>
        <fullName evidence="2">DNA topoisomerase III</fullName>
    </submittedName>
</protein>
<feature type="compositionally biased region" description="Polar residues" evidence="1">
    <location>
        <begin position="8"/>
        <end position="21"/>
    </location>
</feature>
<proteinExistence type="predicted"/>
<feature type="region of interest" description="Disordered" evidence="1">
    <location>
        <begin position="1"/>
        <end position="23"/>
    </location>
</feature>
<dbReference type="RefSeq" id="WP_103123653.1">
    <property type="nucleotide sequence ID" value="NZ_DF978422.1"/>
</dbReference>
<evidence type="ECO:0000313" key="3">
    <source>
        <dbReference type="Proteomes" id="UP000236527"/>
    </source>
</evidence>
<gene>
    <name evidence="2" type="ORF">NCWK1_0559</name>
</gene>
<organism evidence="2 3">
    <name type="scientific">Nostoc cycadae WK-1</name>
    <dbReference type="NCBI Taxonomy" id="1861711"/>
    <lineage>
        <taxon>Bacteria</taxon>
        <taxon>Bacillati</taxon>
        <taxon>Cyanobacteriota</taxon>
        <taxon>Cyanophyceae</taxon>
        <taxon>Nostocales</taxon>
        <taxon>Nostocaceae</taxon>
        <taxon>Nostoc</taxon>
    </lineage>
</organism>
<dbReference type="AlphaFoldDB" id="A0A2H6LC95"/>
<dbReference type="GO" id="GO:0016853">
    <property type="term" value="F:isomerase activity"/>
    <property type="evidence" value="ECO:0007669"/>
    <property type="project" value="UniProtKB-KW"/>
</dbReference>
<keyword evidence="2" id="KW-0413">Isomerase</keyword>
<sequence length="88" mass="9579">MGRGGRRPNQTGRPKGTTTAPKTKVVRIPACLDEKALVSLRDDLEAVVSSWEAEVNDPEHKTSPRYDAAKRLLAELRGLLTGTKADLP</sequence>
<keyword evidence="3" id="KW-1185">Reference proteome</keyword>